<gene>
    <name evidence="1" type="ORF">CAMGR0001_2346</name>
</gene>
<dbReference type="RefSeq" id="WP_005869088.1">
    <property type="nucleotide sequence ID" value="NZ_ACYG01000005.1"/>
</dbReference>
<dbReference type="Proteomes" id="UP000005709">
    <property type="component" value="Unassembled WGS sequence"/>
</dbReference>
<keyword evidence="2" id="KW-1185">Reference proteome</keyword>
<evidence type="ECO:0000313" key="1">
    <source>
        <dbReference type="EMBL" id="EEV18869.1"/>
    </source>
</evidence>
<sequence length="44" mass="5403">MQNITLQEKLDLQGVFRVIYEKKESKFAIFYKALLKKFFKNFKK</sequence>
<comment type="caution">
    <text evidence="1">The sequence shown here is derived from an EMBL/GenBank/DDBJ whole genome shotgun (WGS) entry which is preliminary data.</text>
</comment>
<dbReference type="EMBL" id="ACYG01000005">
    <property type="protein sequence ID" value="EEV18869.1"/>
    <property type="molecule type" value="Genomic_DNA"/>
</dbReference>
<accession>C8PDZ6</accession>
<reference evidence="1 2" key="1">
    <citation type="submission" date="2009-07" db="EMBL/GenBank/DDBJ databases">
        <authorList>
            <person name="Madupu R."/>
            <person name="Sebastian Y."/>
            <person name="Durkin A.S."/>
            <person name="Torralba M."/>
            <person name="Methe B."/>
            <person name="Sutton G.G."/>
            <person name="Strausberg R.L."/>
            <person name="Nelson K.E."/>
        </authorList>
    </citation>
    <scope>NUCLEOTIDE SEQUENCE [LARGE SCALE GENOMIC DNA]</scope>
    <source>
        <strain evidence="1 2">RM3268</strain>
    </source>
</reference>
<dbReference type="AlphaFoldDB" id="C8PDZ6"/>
<proteinExistence type="predicted"/>
<evidence type="ECO:0000313" key="2">
    <source>
        <dbReference type="Proteomes" id="UP000005709"/>
    </source>
</evidence>
<name>C8PDZ6_9BACT</name>
<organism evidence="1 2">
    <name type="scientific">Campylobacter gracilis RM3268</name>
    <dbReference type="NCBI Taxonomy" id="553220"/>
    <lineage>
        <taxon>Bacteria</taxon>
        <taxon>Pseudomonadati</taxon>
        <taxon>Campylobacterota</taxon>
        <taxon>Epsilonproteobacteria</taxon>
        <taxon>Campylobacterales</taxon>
        <taxon>Campylobacteraceae</taxon>
        <taxon>Campylobacter</taxon>
    </lineage>
</organism>
<protein>
    <submittedName>
        <fullName evidence="1">Uncharacterized protein</fullName>
    </submittedName>
</protein>